<keyword evidence="2" id="KW-1185">Reference proteome</keyword>
<sequence length="616" mass="67312">MAQPNPYNRPITPQPHCNQPFLQNAAKPQVTVHESVEQKRPTRDRTSSRKKCYVPTALRTGSLLAFCILTLVVFACLQAASVAYVKAHGFDSLDTDFSSKKRSADPQASDSSCPPGATCAPAAGSWSNPDSVSPSSDTAPGPGSFTSAASIYFLGAYVPTLLAIVLGIWWKCVFARLKEMEPYYQLARKIGAQPKDSLFLSYLPDALPSVFFKSLRSRHWLTFIGAVNMALLIFFTLLAAETLHMVGVGDGCGVVVDAQGSSNDDCEMELVVKPALGFLLGGVLLAVLFSVVLLLVRLRRHSSGLVSEATSIAGIASLSTPALSRESPHTLRNSSRRFALVFSEGGATTTIVETTPLAQEPMLQLSHSLQPSVSGTIKKSHWEMNPIILTLFLIYQSAILAIILYYRYVSKPGTDDPIEDFMDSESFGIRLFMTGLGLGTKFYWGWVEKYVRSLSPYIAMAIPNGAPAQKSVLMETHSHPVTAIFSGSTWRHGIPGPVTLMAALSEILVVTLNTVPFTDTTAYTAFQVSVWFCVIILGLMIVTVPAVILWVVKIKRKSVADVPECIEDVLWLAGDTELWRGLNGMSEKERAEAVQRWDAKFATRQVQGRWQIVPVR</sequence>
<proteinExistence type="predicted"/>
<accession>A0ACC2IS67</accession>
<dbReference type="Proteomes" id="UP001153331">
    <property type="component" value="Unassembled WGS sequence"/>
</dbReference>
<evidence type="ECO:0000313" key="2">
    <source>
        <dbReference type="Proteomes" id="UP001153331"/>
    </source>
</evidence>
<dbReference type="EMBL" id="JAPHNI010000031">
    <property type="protein sequence ID" value="KAJ8118053.1"/>
    <property type="molecule type" value="Genomic_DNA"/>
</dbReference>
<comment type="caution">
    <text evidence="1">The sequence shown here is derived from an EMBL/GenBank/DDBJ whole genome shotgun (WGS) entry which is preliminary data.</text>
</comment>
<gene>
    <name evidence="1" type="ORF">OPT61_g888</name>
</gene>
<organism evidence="1 2">
    <name type="scientific">Boeremia exigua</name>
    <dbReference type="NCBI Taxonomy" id="749465"/>
    <lineage>
        <taxon>Eukaryota</taxon>
        <taxon>Fungi</taxon>
        <taxon>Dikarya</taxon>
        <taxon>Ascomycota</taxon>
        <taxon>Pezizomycotina</taxon>
        <taxon>Dothideomycetes</taxon>
        <taxon>Pleosporomycetidae</taxon>
        <taxon>Pleosporales</taxon>
        <taxon>Pleosporineae</taxon>
        <taxon>Didymellaceae</taxon>
        <taxon>Boeremia</taxon>
    </lineage>
</organism>
<name>A0ACC2IS67_9PLEO</name>
<protein>
    <submittedName>
        <fullName evidence="1">Uncharacterized protein</fullName>
    </submittedName>
</protein>
<evidence type="ECO:0000313" key="1">
    <source>
        <dbReference type="EMBL" id="KAJ8118053.1"/>
    </source>
</evidence>
<reference evidence="1" key="1">
    <citation type="submission" date="2022-11" db="EMBL/GenBank/DDBJ databases">
        <title>Genome Sequence of Boeremia exigua.</title>
        <authorList>
            <person name="Buettner E."/>
        </authorList>
    </citation>
    <scope>NUCLEOTIDE SEQUENCE</scope>
    <source>
        <strain evidence="1">CU02</strain>
    </source>
</reference>